<evidence type="ECO:0000313" key="10">
    <source>
        <dbReference type="EMBL" id="MCG6503716.1"/>
    </source>
</evidence>
<accession>A0ABS9NLP5</accession>
<comment type="similarity">
    <text evidence="8">Belongs to the TonB-dependent receptor family.</text>
</comment>
<dbReference type="Gene3D" id="2.40.170.20">
    <property type="entry name" value="TonB-dependent receptor, beta-barrel domain"/>
    <property type="match status" value="1"/>
</dbReference>
<dbReference type="SUPFAM" id="SSF56935">
    <property type="entry name" value="Porins"/>
    <property type="match status" value="1"/>
</dbReference>
<evidence type="ECO:0000256" key="1">
    <source>
        <dbReference type="ARBA" id="ARBA00004571"/>
    </source>
</evidence>
<evidence type="ECO:0000313" key="11">
    <source>
        <dbReference type="Proteomes" id="UP001298424"/>
    </source>
</evidence>
<evidence type="ECO:0000256" key="2">
    <source>
        <dbReference type="ARBA" id="ARBA00022448"/>
    </source>
</evidence>
<organism evidence="10 11">
    <name type="scientific">Kingella pumchi</name>
    <dbReference type="NCBI Taxonomy" id="2779506"/>
    <lineage>
        <taxon>Bacteria</taxon>
        <taxon>Pseudomonadati</taxon>
        <taxon>Pseudomonadota</taxon>
        <taxon>Betaproteobacteria</taxon>
        <taxon>Neisseriales</taxon>
        <taxon>Neisseriaceae</taxon>
        <taxon>Kingella</taxon>
    </lineage>
</organism>
<evidence type="ECO:0000259" key="9">
    <source>
        <dbReference type="Pfam" id="PF00593"/>
    </source>
</evidence>
<dbReference type="RefSeq" id="WP_238746274.1">
    <property type="nucleotide sequence ID" value="NZ_JAKOOW010000017.1"/>
</dbReference>
<comment type="caution">
    <text evidence="10">The sequence shown here is derived from an EMBL/GenBank/DDBJ whole genome shotgun (WGS) entry which is preliminary data.</text>
</comment>
<evidence type="ECO:0000256" key="3">
    <source>
        <dbReference type="ARBA" id="ARBA00022452"/>
    </source>
</evidence>
<sequence>MYNPVYGGMWPRPGVNTFDGQGNNTRQTEILKTAALYANDSVYFGDKWIVSGGARLDYYDQYAGCANKAGVFKANTDNHGWSLTPQLGVTYRITPQWSLYGSYSSSFRPQVSIANAIPGGAKPEKGRSFEAGAKFSGKQLSATLAAFHILKENVRYVVDNGGSTEDRFAGHARSMGFEAELGGQITDKLGVNANYAYTETKTLEAEAKAQGLPLNNTPRNQFGLYLTYDFGQALGGRWRAGAGAKYNGAWYIGRNVESGQRLWKIPAATVADAFISYDTTVGGRKLNLRLNGKNLTNRLYYTSTVGSSTQYPMIALGNPREISLSARFDF</sequence>
<feature type="domain" description="TonB-dependent receptor-like beta-barrel" evidence="9">
    <location>
        <begin position="14"/>
        <end position="295"/>
    </location>
</feature>
<protein>
    <submittedName>
        <fullName evidence="10">TonB-dependent receptor</fullName>
    </submittedName>
</protein>
<keyword evidence="7 8" id="KW-0998">Cell outer membrane</keyword>
<comment type="subcellular location">
    <subcellularLocation>
        <location evidence="1 8">Cell outer membrane</location>
        <topology evidence="1 8">Multi-pass membrane protein</topology>
    </subcellularLocation>
</comment>
<proteinExistence type="inferred from homology"/>
<keyword evidence="2 8" id="KW-0813">Transport</keyword>
<evidence type="ECO:0000256" key="8">
    <source>
        <dbReference type="PROSITE-ProRule" id="PRU01360"/>
    </source>
</evidence>
<name>A0ABS9NLP5_9NEIS</name>
<dbReference type="Proteomes" id="UP001298424">
    <property type="component" value="Unassembled WGS sequence"/>
</dbReference>
<keyword evidence="4 8" id="KW-0812">Transmembrane</keyword>
<dbReference type="InterPro" id="IPR036942">
    <property type="entry name" value="Beta-barrel_TonB_sf"/>
</dbReference>
<dbReference type="EMBL" id="JAKOOW010000017">
    <property type="protein sequence ID" value="MCG6503716.1"/>
    <property type="molecule type" value="Genomic_DNA"/>
</dbReference>
<dbReference type="InterPro" id="IPR000531">
    <property type="entry name" value="Beta-barrel_TonB"/>
</dbReference>
<evidence type="ECO:0000256" key="6">
    <source>
        <dbReference type="ARBA" id="ARBA00023136"/>
    </source>
</evidence>
<gene>
    <name evidence="10" type="ORF">MB824_04285</name>
</gene>
<keyword evidence="6 8" id="KW-0472">Membrane</keyword>
<evidence type="ECO:0000256" key="4">
    <source>
        <dbReference type="ARBA" id="ARBA00022692"/>
    </source>
</evidence>
<reference evidence="10 11" key="1">
    <citation type="submission" date="2022-02" db="EMBL/GenBank/DDBJ databases">
        <title>Genome sequence data of Kingella unionensis sp. nov. strain CICC 24913 (CCUG 75125).</title>
        <authorList>
            <person name="Xiao M."/>
        </authorList>
    </citation>
    <scope>NUCLEOTIDE SEQUENCE [LARGE SCALE GENOMIC DNA]</scope>
    <source>
        <strain evidence="10 11">CICC 24913</strain>
    </source>
</reference>
<dbReference type="PANTHER" id="PTHR32552:SF85">
    <property type="entry name" value="BLL7968 PROTEIN"/>
    <property type="match status" value="1"/>
</dbReference>
<dbReference type="PANTHER" id="PTHR32552">
    <property type="entry name" value="FERRICHROME IRON RECEPTOR-RELATED"/>
    <property type="match status" value="1"/>
</dbReference>
<dbReference type="PROSITE" id="PS52016">
    <property type="entry name" value="TONB_DEPENDENT_REC_3"/>
    <property type="match status" value="1"/>
</dbReference>
<keyword evidence="3 8" id="KW-1134">Transmembrane beta strand</keyword>
<keyword evidence="11" id="KW-1185">Reference proteome</keyword>
<keyword evidence="5" id="KW-0798">TonB box</keyword>
<dbReference type="InterPro" id="IPR039426">
    <property type="entry name" value="TonB-dep_rcpt-like"/>
</dbReference>
<evidence type="ECO:0000256" key="7">
    <source>
        <dbReference type="ARBA" id="ARBA00023237"/>
    </source>
</evidence>
<dbReference type="Pfam" id="PF00593">
    <property type="entry name" value="TonB_dep_Rec_b-barrel"/>
    <property type="match status" value="1"/>
</dbReference>
<evidence type="ECO:0000256" key="5">
    <source>
        <dbReference type="ARBA" id="ARBA00023077"/>
    </source>
</evidence>
<keyword evidence="10" id="KW-0675">Receptor</keyword>